<evidence type="ECO:0008006" key="2">
    <source>
        <dbReference type="Google" id="ProtNLM"/>
    </source>
</evidence>
<dbReference type="EMBL" id="LR743504">
    <property type="protein sequence ID" value="CAA2107139.1"/>
    <property type="molecule type" value="Genomic_DNA"/>
</dbReference>
<dbReference type="InterPro" id="IPR025148">
    <property type="entry name" value="AtzG-like"/>
</dbReference>
<proteinExistence type="predicted"/>
<gene>
    <name evidence="1" type="ORF">MBUL_04012</name>
</gene>
<evidence type="ECO:0000313" key="1">
    <source>
        <dbReference type="EMBL" id="CAA2107139.1"/>
    </source>
</evidence>
<sequence>MAEIPKTEPASGGLDAYIDAASALLGIPLDPAWVAAVGANLTVLHGAAGLVAGFPLPDEAEPAPVFAA</sequence>
<reference evidence="1" key="1">
    <citation type="submission" date="2019-12" db="EMBL/GenBank/DDBJ databases">
        <authorList>
            <person name="Cremers G."/>
        </authorList>
    </citation>
    <scope>NUCLEOTIDE SEQUENCE</scope>
    <source>
        <strain evidence="1">Mbul1</strain>
    </source>
</reference>
<protein>
    <recommendedName>
        <fullName evidence="2">DUF4089 domain-containing protein</fullName>
    </recommendedName>
</protein>
<accession>A0A679J435</accession>
<name>A0A679J435_9HYPH</name>
<organism evidence="1">
    <name type="scientific">Methylobacterium bullatum</name>
    <dbReference type="NCBI Taxonomy" id="570505"/>
    <lineage>
        <taxon>Bacteria</taxon>
        <taxon>Pseudomonadati</taxon>
        <taxon>Pseudomonadota</taxon>
        <taxon>Alphaproteobacteria</taxon>
        <taxon>Hyphomicrobiales</taxon>
        <taxon>Methylobacteriaceae</taxon>
        <taxon>Methylobacterium</taxon>
    </lineage>
</organism>
<dbReference type="Pfam" id="PF13318">
    <property type="entry name" value="AtzG-like"/>
    <property type="match status" value="1"/>
</dbReference>
<dbReference type="AlphaFoldDB" id="A0A679J435"/>